<evidence type="ECO:0000256" key="1">
    <source>
        <dbReference type="SAM" id="MobiDB-lite"/>
    </source>
</evidence>
<evidence type="ECO:0000313" key="4">
    <source>
        <dbReference type="Proteomes" id="UP001268819"/>
    </source>
</evidence>
<keyword evidence="4" id="KW-1185">Reference proteome</keyword>
<protein>
    <submittedName>
        <fullName evidence="3">Tetratricopeptide (TPR) repeat protein</fullName>
    </submittedName>
</protein>
<name>A0ABU1PUG1_9PSEU</name>
<feature type="domain" description="NB-ARC" evidence="2">
    <location>
        <begin position="80"/>
        <end position="231"/>
    </location>
</feature>
<dbReference type="InterPro" id="IPR027417">
    <property type="entry name" value="P-loop_NTPase"/>
</dbReference>
<dbReference type="PRINTS" id="PR00364">
    <property type="entry name" value="DISEASERSIST"/>
</dbReference>
<dbReference type="SUPFAM" id="SSF48452">
    <property type="entry name" value="TPR-like"/>
    <property type="match status" value="1"/>
</dbReference>
<dbReference type="EMBL" id="JAVDSG010000001">
    <property type="protein sequence ID" value="MDR6593519.1"/>
    <property type="molecule type" value="Genomic_DNA"/>
</dbReference>
<evidence type="ECO:0000259" key="2">
    <source>
        <dbReference type="Pfam" id="PF00931"/>
    </source>
</evidence>
<dbReference type="Pfam" id="PF00931">
    <property type="entry name" value="NB-ARC"/>
    <property type="match status" value="1"/>
</dbReference>
<feature type="region of interest" description="Disordered" evidence="1">
    <location>
        <begin position="756"/>
        <end position="777"/>
    </location>
</feature>
<feature type="region of interest" description="Disordered" evidence="1">
    <location>
        <begin position="337"/>
        <end position="362"/>
    </location>
</feature>
<dbReference type="Gene3D" id="3.40.50.300">
    <property type="entry name" value="P-loop containing nucleotide triphosphate hydrolases"/>
    <property type="match status" value="1"/>
</dbReference>
<evidence type="ECO:0000313" key="3">
    <source>
        <dbReference type="EMBL" id="MDR6593519.1"/>
    </source>
</evidence>
<dbReference type="InterPro" id="IPR002182">
    <property type="entry name" value="NB-ARC"/>
</dbReference>
<dbReference type="SUPFAM" id="SSF52540">
    <property type="entry name" value="P-loop containing nucleoside triphosphate hydrolases"/>
    <property type="match status" value="1"/>
</dbReference>
<comment type="caution">
    <text evidence="3">The sequence shown here is derived from an EMBL/GenBank/DDBJ whole genome shotgun (WGS) entry which is preliminary data.</text>
</comment>
<sequence length="777" mass="83253">MKSDPTEGDRLDGIVHGSAVQTDSTDVLDFHVPTASATAVPWQLPSGTRVFTDREHERERLGFLLPTSDDADAAVAGVGPVVVGLHGPAGIGKTALAVRWLSEQRDRFPDGLLHARFDAGGPAHARNPDSVLTGFLLALGVAQHALPAEPERRIALYRALTADRALGVLLDDVGEVEQVMPLVPGGSRCVLVVTSRRPLSGLIEQGAWPHQVAALSRDDGMALFEGIAGPDRVHADVQAAAALVGLCGGRPLGIAVLAANAALHPAVPLADVAADLAQDPLDTLVREDDVVERAVRADYEGLQPLCRALFRMIGVQPVSRFTLPMLLALLVPSHGQPPPGRDVEVAGEQQSDPVSRSRSRRAAQVRRVLDGLVAAHLLTHHPDENPAATDDVMDPMGTAGPTWEIDAVPHRLARQFAETADAEDVRLAALVRVVDLVLWPALHAADLAVTPYRRRTPYPGTSGSRPGEAAAFVDRAAALAWLERHVDAVAAYAGALHAAGGHRRAWHLVDALWPLWLHRKDYTLRLELDALGLRAAHACGDEAAQAEMLTRIGLAQTSLRAFDEAAKALKAALGLRLALRDRWGEADCRDALGLYHKAVGDIDHAGDQFRLAARQYQAVGALREQALINHQLGVLYLDTGRPHLAQVQLSRTLDEFAALPQPDEYNALRTRIDLARAHLGLRQYHDARALAVAVVGGMARLANPVEHTRALEVLAEIAHATGDPVYPHRLADALALYESVNSPHADRVRKLLATTDAPAAAMSDGDRTVGDPQAQRP</sequence>
<dbReference type="Gene3D" id="1.25.40.10">
    <property type="entry name" value="Tetratricopeptide repeat domain"/>
    <property type="match status" value="1"/>
</dbReference>
<dbReference type="RefSeq" id="WP_310306304.1">
    <property type="nucleotide sequence ID" value="NZ_BAAAXB010000001.1"/>
</dbReference>
<dbReference type="InterPro" id="IPR011990">
    <property type="entry name" value="TPR-like_helical_dom_sf"/>
</dbReference>
<reference evidence="3 4" key="1">
    <citation type="submission" date="2023-07" db="EMBL/GenBank/DDBJ databases">
        <title>Sequencing the genomes of 1000 actinobacteria strains.</title>
        <authorList>
            <person name="Klenk H.-P."/>
        </authorList>
    </citation>
    <scope>NUCLEOTIDE SEQUENCE [LARGE SCALE GENOMIC DNA]</scope>
    <source>
        <strain evidence="3 4">DSM 43749</strain>
    </source>
</reference>
<dbReference type="Proteomes" id="UP001268819">
    <property type="component" value="Unassembled WGS sequence"/>
</dbReference>
<accession>A0ABU1PUG1</accession>
<gene>
    <name evidence="3" type="ORF">J2S66_001903</name>
</gene>
<organism evidence="3 4">
    <name type="scientific">Saccharothrix longispora</name>
    <dbReference type="NCBI Taxonomy" id="33920"/>
    <lineage>
        <taxon>Bacteria</taxon>
        <taxon>Bacillati</taxon>
        <taxon>Actinomycetota</taxon>
        <taxon>Actinomycetes</taxon>
        <taxon>Pseudonocardiales</taxon>
        <taxon>Pseudonocardiaceae</taxon>
        <taxon>Saccharothrix</taxon>
    </lineage>
</organism>
<proteinExistence type="predicted"/>